<protein>
    <submittedName>
        <fullName evidence="2">Uncharacterized protein</fullName>
    </submittedName>
</protein>
<proteinExistence type="predicted"/>
<dbReference type="Proteomes" id="UP000436429">
    <property type="component" value="Unassembled WGS sequence"/>
</dbReference>
<keyword evidence="1" id="KW-0812">Transmembrane</keyword>
<feature type="transmembrane region" description="Helical" evidence="1">
    <location>
        <begin position="121"/>
        <end position="143"/>
    </location>
</feature>
<reference evidence="2 3" key="1">
    <citation type="submission" date="2019-11" db="EMBL/GenBank/DDBJ databases">
        <title>Whole genome shotgun sequencing (WGS) data from Adlercreutzia equolifaciens ResAG-91, Eggerthella lenta MRI-F36, MRI-F37, MRI-F40, ResAG-49, ResAG-88, ResAG-121, ResAG-145, and Gordonibacter sp. ResAG-5, ResAG-26, ResAG-43, ResAG-50, ResAG-59.</title>
        <authorList>
            <person name="Stoll D.A."/>
            <person name="Danylec N."/>
            <person name="Franz C.M.A.P."/>
            <person name="Huch M."/>
        </authorList>
    </citation>
    <scope>NUCLEOTIDE SEQUENCE [LARGE SCALE GENOMIC DNA]</scope>
    <source>
        <strain evidence="2 3">ResAG-88</strain>
    </source>
</reference>
<gene>
    <name evidence="2" type="ORF">GO726_08885</name>
</gene>
<feature type="transmembrane region" description="Helical" evidence="1">
    <location>
        <begin position="163"/>
        <end position="188"/>
    </location>
</feature>
<keyword evidence="1" id="KW-1133">Transmembrane helix</keyword>
<comment type="caution">
    <text evidence="2">The sequence shown here is derived from an EMBL/GenBank/DDBJ whole genome shotgun (WGS) entry which is preliminary data.</text>
</comment>
<evidence type="ECO:0000313" key="3">
    <source>
        <dbReference type="Proteomes" id="UP000436429"/>
    </source>
</evidence>
<name>A0A844RMW2_EGGLN</name>
<accession>A0A844RMW2</accession>
<organism evidence="2 3">
    <name type="scientific">Eggerthella lenta</name>
    <name type="common">Eubacterium lentum</name>
    <dbReference type="NCBI Taxonomy" id="84112"/>
    <lineage>
        <taxon>Bacteria</taxon>
        <taxon>Bacillati</taxon>
        <taxon>Actinomycetota</taxon>
        <taxon>Coriobacteriia</taxon>
        <taxon>Eggerthellales</taxon>
        <taxon>Eggerthellaceae</taxon>
        <taxon>Eggerthella</taxon>
    </lineage>
</organism>
<sequence length="280" mass="29234">MYRLVKGKMLWVVLGIVLAVSVASAYMAWLTVNPEFAPSGTNSSSGFVIGATDGSAESAGYEMLSGAQIADFSRNQTAMWLSGGALALFVSVMTALLFAADFSSGYVKNLPTSRKDRLAYYGEKLVLVVLLVALLLVFGIATFEVSRIVSGLSYAHVGSAADIALWFGLSVLIVSMYGAAIAVVTWLTQSKAAGLAAAIAVGSTLLGGLVVTVLQGLAMLWEPFNRAMEWLPFYSYKLLLENAGTLSSAPDAVSHIVAVCGAVLVACVAVALGVCARKDV</sequence>
<feature type="transmembrane region" description="Helical" evidence="1">
    <location>
        <begin position="195"/>
        <end position="221"/>
    </location>
</feature>
<feature type="transmembrane region" description="Helical" evidence="1">
    <location>
        <begin position="252"/>
        <end position="276"/>
    </location>
</feature>
<dbReference type="RefSeq" id="WP_147271452.1">
    <property type="nucleotide sequence ID" value="NZ_CP089335.1"/>
</dbReference>
<keyword evidence="1" id="KW-0472">Membrane</keyword>
<evidence type="ECO:0000313" key="2">
    <source>
        <dbReference type="EMBL" id="MVN33281.1"/>
    </source>
</evidence>
<feature type="transmembrane region" description="Helical" evidence="1">
    <location>
        <begin position="78"/>
        <end position="100"/>
    </location>
</feature>
<dbReference type="EMBL" id="WPOM01000015">
    <property type="protein sequence ID" value="MVN33281.1"/>
    <property type="molecule type" value="Genomic_DNA"/>
</dbReference>
<evidence type="ECO:0000256" key="1">
    <source>
        <dbReference type="SAM" id="Phobius"/>
    </source>
</evidence>
<dbReference type="AlphaFoldDB" id="A0A844RMW2"/>